<reference evidence="5 6" key="1">
    <citation type="journal article" date="2014" name="BMC Genomics">
        <title>Comparison of environmental and isolate Sulfobacillus genomes reveals diverse carbon, sulfur, nitrogen, and hydrogen metabolisms.</title>
        <authorList>
            <person name="Justice N.B."/>
            <person name="Norman A."/>
            <person name="Brown C.T."/>
            <person name="Singh A."/>
            <person name="Thomas B.C."/>
            <person name="Banfield J.F."/>
        </authorList>
    </citation>
    <scope>NUCLEOTIDE SEQUENCE [LARGE SCALE GENOMIC DNA]</scope>
    <source>
        <strain evidence="5">AMDSBA1</strain>
    </source>
</reference>
<evidence type="ECO:0000313" key="6">
    <source>
        <dbReference type="Proteomes" id="UP000242699"/>
    </source>
</evidence>
<dbReference type="Proteomes" id="UP000242699">
    <property type="component" value="Unassembled WGS sequence"/>
</dbReference>
<dbReference type="InterPro" id="IPR018201">
    <property type="entry name" value="Ketoacyl_synth_AS"/>
</dbReference>
<accession>A0A2T2X4F8</accession>
<dbReference type="InterPro" id="IPR000794">
    <property type="entry name" value="Beta-ketoacyl_synthase"/>
</dbReference>
<dbReference type="PROSITE" id="PS00606">
    <property type="entry name" value="KS3_1"/>
    <property type="match status" value="1"/>
</dbReference>
<evidence type="ECO:0000256" key="3">
    <source>
        <dbReference type="RuleBase" id="RU003694"/>
    </source>
</evidence>
<dbReference type="InterPro" id="IPR016039">
    <property type="entry name" value="Thiolase-like"/>
</dbReference>
<dbReference type="Gene3D" id="3.40.47.10">
    <property type="match status" value="1"/>
</dbReference>
<comment type="similarity">
    <text evidence="1 3">Belongs to the thiolase-like superfamily. Beta-ketoacyl-ACP synthases family.</text>
</comment>
<dbReference type="PROSITE" id="PS52004">
    <property type="entry name" value="KS3_2"/>
    <property type="match status" value="1"/>
</dbReference>
<evidence type="ECO:0000256" key="1">
    <source>
        <dbReference type="ARBA" id="ARBA00008467"/>
    </source>
</evidence>
<dbReference type="Pfam" id="PF00109">
    <property type="entry name" value="ketoacyl-synt"/>
    <property type="match status" value="1"/>
</dbReference>
<dbReference type="SUPFAM" id="SSF53901">
    <property type="entry name" value="Thiolase-like"/>
    <property type="match status" value="2"/>
</dbReference>
<dbReference type="InterPro" id="IPR014031">
    <property type="entry name" value="Ketoacyl_synth_C"/>
</dbReference>
<dbReference type="GO" id="GO:0006633">
    <property type="term" value="P:fatty acid biosynthetic process"/>
    <property type="evidence" value="ECO:0007669"/>
    <property type="project" value="InterPro"/>
</dbReference>
<evidence type="ECO:0000313" key="5">
    <source>
        <dbReference type="EMBL" id="PSR29369.1"/>
    </source>
</evidence>
<dbReference type="Pfam" id="PF02801">
    <property type="entry name" value="Ketoacyl-synt_C"/>
    <property type="match status" value="1"/>
</dbReference>
<dbReference type="GO" id="GO:0005829">
    <property type="term" value="C:cytosol"/>
    <property type="evidence" value="ECO:0007669"/>
    <property type="project" value="TreeGrafter"/>
</dbReference>
<protein>
    <submittedName>
        <fullName evidence="5">Beta-ketoacyl-[acyl-carrier-protein] synthase family protein</fullName>
    </submittedName>
</protein>
<proteinExistence type="inferred from homology"/>
<dbReference type="PANTHER" id="PTHR11712:SF336">
    <property type="entry name" value="3-OXOACYL-[ACYL-CARRIER-PROTEIN] SYNTHASE, MITOCHONDRIAL"/>
    <property type="match status" value="1"/>
</dbReference>
<feature type="domain" description="Ketosynthase family 3 (KS3)" evidence="4">
    <location>
        <begin position="1"/>
        <end position="404"/>
    </location>
</feature>
<evidence type="ECO:0000259" key="4">
    <source>
        <dbReference type="PROSITE" id="PS52004"/>
    </source>
</evidence>
<sequence length="406" mass="42890">MDSCVITGMGIIASLGLTVDEFWHRLLEGEQAIEGVMIPGIASPIWQSRVGDSFNPKDVVDDPRVLRNASRFTFYTLAAVSQALTQAGLNVLPEERTAVVMGTSMGGVPDLAVAQSAYITEGIHKVPARLMASVIPNMAASHVAMHYRVHGPQLTVTSACASGIDSIGMAARLIQSGMVDVAIAGGVENLLDPLVSASLFHAHALAHATHGSDASKPFDRDRTGFVMGEGSGVVILESEAHALRRGQPILAYVKGYASLADGYHVTAPDPSGKWEARAMQRSLESGSFTASDVDLVLAHGTATPVGDRAEIRAINQVYRSPHTVVISIKGHIGHSMGASGAMSVITAIRAMHESVVPATQGTRHLDPEVDFDVVLHEPRTLSVEIVQVNAFGFGGQNASLIISRSR</sequence>
<name>A0A2T2X4F8_9FIRM</name>
<dbReference type="InterPro" id="IPR014030">
    <property type="entry name" value="Ketoacyl_synth_N"/>
</dbReference>
<dbReference type="SMART" id="SM00825">
    <property type="entry name" value="PKS_KS"/>
    <property type="match status" value="1"/>
</dbReference>
<comment type="caution">
    <text evidence="5">The sequence shown here is derived from an EMBL/GenBank/DDBJ whole genome shotgun (WGS) entry which is preliminary data.</text>
</comment>
<dbReference type="GO" id="GO:0004315">
    <property type="term" value="F:3-oxoacyl-[acyl-carrier-protein] synthase activity"/>
    <property type="evidence" value="ECO:0007669"/>
    <property type="project" value="InterPro"/>
</dbReference>
<evidence type="ECO:0000256" key="2">
    <source>
        <dbReference type="ARBA" id="ARBA00022679"/>
    </source>
</evidence>
<dbReference type="AlphaFoldDB" id="A0A2T2X4F8"/>
<organism evidence="5 6">
    <name type="scientific">Sulfobacillus benefaciens</name>
    <dbReference type="NCBI Taxonomy" id="453960"/>
    <lineage>
        <taxon>Bacteria</taxon>
        <taxon>Bacillati</taxon>
        <taxon>Bacillota</taxon>
        <taxon>Clostridia</taxon>
        <taxon>Eubacteriales</taxon>
        <taxon>Clostridiales Family XVII. Incertae Sedis</taxon>
        <taxon>Sulfobacillus</taxon>
    </lineage>
</organism>
<dbReference type="InterPro" id="IPR020615">
    <property type="entry name" value="Thiolase_acyl_enz_int_AS"/>
</dbReference>
<dbReference type="CDD" id="cd00834">
    <property type="entry name" value="KAS_I_II"/>
    <property type="match status" value="1"/>
</dbReference>
<dbReference type="PANTHER" id="PTHR11712">
    <property type="entry name" value="POLYKETIDE SYNTHASE-RELATED"/>
    <property type="match status" value="1"/>
</dbReference>
<gene>
    <name evidence="5" type="ORF">C7B43_08475</name>
</gene>
<dbReference type="EMBL" id="PXYT01000016">
    <property type="protein sequence ID" value="PSR29369.1"/>
    <property type="molecule type" value="Genomic_DNA"/>
</dbReference>
<dbReference type="InterPro" id="IPR020841">
    <property type="entry name" value="PKS_Beta-ketoAc_synthase_dom"/>
</dbReference>
<dbReference type="PROSITE" id="PS00098">
    <property type="entry name" value="THIOLASE_1"/>
    <property type="match status" value="1"/>
</dbReference>
<keyword evidence="2 3" id="KW-0808">Transferase</keyword>